<dbReference type="Proteomes" id="UP000325723">
    <property type="component" value="Unassembled WGS sequence"/>
</dbReference>
<evidence type="ECO:0000313" key="1">
    <source>
        <dbReference type="EMBL" id="VVO97118.1"/>
    </source>
</evidence>
<protein>
    <submittedName>
        <fullName evidence="1">Uncharacterized protein</fullName>
    </submittedName>
</protein>
<evidence type="ECO:0000313" key="2">
    <source>
        <dbReference type="Proteomes" id="UP000325723"/>
    </source>
</evidence>
<dbReference type="AlphaFoldDB" id="A0A8H2NSC0"/>
<sequence length="50" mass="5714">MEIQTFHQDSFYRRQGSENSIKVVSPVASELEICDIYHAVCDRVVKKAKG</sequence>
<proteinExistence type="predicted"/>
<gene>
    <name evidence="1" type="ORF">PS900_02643</name>
</gene>
<accession>A0A8H2NSC0</accession>
<name>A0A8H2NSC0_PSEFL</name>
<dbReference type="EMBL" id="CABVIE010000007">
    <property type="protein sequence ID" value="VVO97118.1"/>
    <property type="molecule type" value="Genomic_DNA"/>
</dbReference>
<comment type="caution">
    <text evidence="1">The sequence shown here is derived from an EMBL/GenBank/DDBJ whole genome shotgun (WGS) entry which is preliminary data.</text>
</comment>
<organism evidence="1 2">
    <name type="scientific">Pseudomonas fluorescens</name>
    <dbReference type="NCBI Taxonomy" id="294"/>
    <lineage>
        <taxon>Bacteria</taxon>
        <taxon>Pseudomonadati</taxon>
        <taxon>Pseudomonadota</taxon>
        <taxon>Gammaproteobacteria</taxon>
        <taxon>Pseudomonadales</taxon>
        <taxon>Pseudomonadaceae</taxon>
        <taxon>Pseudomonas</taxon>
    </lineage>
</organism>
<reference evidence="1 2" key="1">
    <citation type="submission" date="2019-09" db="EMBL/GenBank/DDBJ databases">
        <authorList>
            <person name="Chandra G."/>
            <person name="Truman W A."/>
        </authorList>
    </citation>
    <scope>NUCLEOTIDE SEQUENCE [LARGE SCALE GENOMIC DNA]</scope>
    <source>
        <strain evidence="1">PS900</strain>
    </source>
</reference>